<name>F6DRK8_DESRL</name>
<dbReference type="InterPro" id="IPR017896">
    <property type="entry name" value="4Fe4S_Fe-S-bd"/>
</dbReference>
<dbReference type="SUPFAM" id="SSF102114">
    <property type="entry name" value="Radical SAM enzymes"/>
    <property type="match status" value="1"/>
</dbReference>
<reference evidence="13" key="1">
    <citation type="submission" date="2011-05" db="EMBL/GenBank/DDBJ databases">
        <title>Complete sequence of Desulfotomaculum ruminis DSM 2154.</title>
        <authorList>
            <person name="Lucas S."/>
            <person name="Copeland A."/>
            <person name="Lapidus A."/>
            <person name="Cheng J.-F."/>
            <person name="Goodwin L."/>
            <person name="Pitluck S."/>
            <person name="Lu M."/>
            <person name="Detter J.C."/>
            <person name="Han C."/>
            <person name="Tapia R."/>
            <person name="Land M."/>
            <person name="Hauser L."/>
            <person name="Kyrpides N."/>
            <person name="Ivanova N."/>
            <person name="Mikhailova N."/>
            <person name="Pagani I."/>
            <person name="Stams A.J.M."/>
            <person name="Plugge C.M."/>
            <person name="Muyzer G."/>
            <person name="Kuever J."/>
            <person name="Parshina S.N."/>
            <person name="Ivanova A.E."/>
            <person name="Nazina T.N."/>
            <person name="Brambilla E."/>
            <person name="Spring S."/>
            <person name="Klenk H.-P."/>
            <person name="Woyke T."/>
        </authorList>
    </citation>
    <scope>NUCLEOTIDE SEQUENCE [LARGE SCALE GENOMIC DNA]</scope>
    <source>
        <strain evidence="13">ATCC 23193 / DSM 2154 / NCIB 8452 / DL</strain>
    </source>
</reference>
<organism evidence="12 13">
    <name type="scientific">Desulforamulus ruminis (strain ATCC 23193 / DSM 2154 / NCIMB 8452 / DL)</name>
    <name type="common">Desulfotomaculum ruminis</name>
    <dbReference type="NCBI Taxonomy" id="696281"/>
    <lineage>
        <taxon>Bacteria</taxon>
        <taxon>Bacillati</taxon>
        <taxon>Bacillota</taxon>
        <taxon>Clostridia</taxon>
        <taxon>Eubacteriales</taxon>
        <taxon>Peptococcaceae</taxon>
        <taxon>Desulforamulus</taxon>
    </lineage>
</organism>
<dbReference type="InterPro" id="IPR007197">
    <property type="entry name" value="rSAM"/>
</dbReference>
<dbReference type="STRING" id="696281.Desru_0476"/>
<evidence type="ECO:0000256" key="5">
    <source>
        <dbReference type="ARBA" id="ARBA00022723"/>
    </source>
</evidence>
<evidence type="ECO:0000256" key="4">
    <source>
        <dbReference type="ARBA" id="ARBA00022691"/>
    </source>
</evidence>
<dbReference type="OrthoDB" id="9782387at2"/>
<evidence type="ECO:0000256" key="1">
    <source>
        <dbReference type="ARBA" id="ARBA00001966"/>
    </source>
</evidence>
<keyword evidence="6 12" id="KW-0560">Oxidoreductase</keyword>
<protein>
    <submittedName>
        <fullName evidence="12">Glycyl-radical enzyme activating protein family</fullName>
        <ecNumber evidence="12">1.97.1.4</ecNumber>
    </submittedName>
</protein>
<dbReference type="PANTHER" id="PTHR30352:SF4">
    <property type="entry name" value="PYRUVATE FORMATE-LYASE 2-ACTIVATING ENZYME"/>
    <property type="match status" value="1"/>
</dbReference>
<dbReference type="PROSITE" id="PS51918">
    <property type="entry name" value="RADICAL_SAM"/>
    <property type="match status" value="1"/>
</dbReference>
<dbReference type="AlphaFoldDB" id="F6DRK8"/>
<keyword evidence="5" id="KW-0479">Metal-binding</keyword>
<comment type="similarity">
    <text evidence="2">Belongs to the organic radical-activating enzymes family.</text>
</comment>
<feature type="domain" description="Radical SAM core" evidence="11">
    <location>
        <begin position="24"/>
        <end position="306"/>
    </location>
</feature>
<dbReference type="InterPro" id="IPR034457">
    <property type="entry name" value="Organic_radical-activating"/>
</dbReference>
<gene>
    <name evidence="12" type="ordered locus">Desru_0476</name>
</gene>
<dbReference type="Gene3D" id="3.20.20.70">
    <property type="entry name" value="Aldolase class I"/>
    <property type="match status" value="1"/>
</dbReference>
<dbReference type="Proteomes" id="UP000009234">
    <property type="component" value="Chromosome"/>
</dbReference>
<dbReference type="InterPro" id="IPR013785">
    <property type="entry name" value="Aldolase_TIM"/>
</dbReference>
<evidence type="ECO:0000256" key="2">
    <source>
        <dbReference type="ARBA" id="ARBA00009777"/>
    </source>
</evidence>
<dbReference type="Pfam" id="PF04055">
    <property type="entry name" value="Radical_SAM"/>
    <property type="match status" value="1"/>
</dbReference>
<evidence type="ECO:0000256" key="8">
    <source>
        <dbReference type="ARBA" id="ARBA00023014"/>
    </source>
</evidence>
<dbReference type="PROSITE" id="PS51379">
    <property type="entry name" value="4FE4S_FER_2"/>
    <property type="match status" value="2"/>
</dbReference>
<dbReference type="PROSITE" id="PS01087">
    <property type="entry name" value="RADICAL_ACTIVATING"/>
    <property type="match status" value="1"/>
</dbReference>
<sequence>MAGANHQDKNKYGIVFNIQRYSVHDGPGIRTIVFLKGCPLHCRWCANPESQSLQPELAYNDHKCIGIQECGYCLKACTTGAIREKDDKIVIDREGCNHCGQCAEICPSRALNMYGKTMSVDEVLNLVEQDSSFYSRSGGGITLSGGEPLVQSEFAAALLKEAKKRRMNTAIETCGYADWDRLERVCEYTDTVLYDIKCIDRAKHKEYTGVDNEIILENFKRLCERFPDKSILVRTPVIPGFNDSEGDIGAIVEFIKGYPNVKYELLAYHRLGEPKYTYIGKDYTLKGMAPMQEERMAALKRLASEKMKKESNS</sequence>
<evidence type="ECO:0000313" key="12">
    <source>
        <dbReference type="EMBL" id="AEG58762.1"/>
    </source>
</evidence>
<dbReference type="InterPro" id="IPR040074">
    <property type="entry name" value="BssD/PflA/YjjW"/>
</dbReference>
<dbReference type="InterPro" id="IPR058240">
    <property type="entry name" value="rSAM_sf"/>
</dbReference>
<dbReference type="PROSITE" id="PS00198">
    <property type="entry name" value="4FE4S_FER_1"/>
    <property type="match status" value="1"/>
</dbReference>
<dbReference type="InterPro" id="IPR012839">
    <property type="entry name" value="Organic_radical_activase"/>
</dbReference>
<dbReference type="Pfam" id="PF13353">
    <property type="entry name" value="Fer4_12"/>
    <property type="match status" value="1"/>
</dbReference>
<dbReference type="PANTHER" id="PTHR30352">
    <property type="entry name" value="PYRUVATE FORMATE-LYASE-ACTIVATING ENZYME"/>
    <property type="match status" value="1"/>
</dbReference>
<dbReference type="SFLD" id="SFLDG01066">
    <property type="entry name" value="organic_radical-activating_enz"/>
    <property type="match status" value="1"/>
</dbReference>
<dbReference type="PIRSF" id="PIRSF000371">
    <property type="entry name" value="PFL_act_enz"/>
    <property type="match status" value="1"/>
</dbReference>
<feature type="domain" description="4Fe-4S ferredoxin-type" evidence="10">
    <location>
        <begin position="87"/>
        <end position="116"/>
    </location>
</feature>
<keyword evidence="4" id="KW-0949">S-adenosyl-L-methionine</keyword>
<evidence type="ECO:0000256" key="3">
    <source>
        <dbReference type="ARBA" id="ARBA00022485"/>
    </source>
</evidence>
<dbReference type="Gene3D" id="3.30.70.20">
    <property type="match status" value="1"/>
</dbReference>
<keyword evidence="7" id="KW-0408">Iron</keyword>
<keyword evidence="13" id="KW-1185">Reference proteome</keyword>
<dbReference type="NCBIfam" id="TIGR02494">
    <property type="entry name" value="PFLE_PFLC"/>
    <property type="match status" value="1"/>
</dbReference>
<keyword evidence="8" id="KW-0411">Iron-sulfur</keyword>
<comment type="catalytic activity">
    <reaction evidence="9">
        <text>glycyl-[protein] + reduced [flavodoxin] + S-adenosyl-L-methionine = glycin-2-yl radical-[protein] + semiquinone [flavodoxin] + 5'-deoxyadenosine + L-methionine + H(+)</text>
        <dbReference type="Rhea" id="RHEA:61976"/>
        <dbReference type="Rhea" id="RHEA-COMP:10622"/>
        <dbReference type="Rhea" id="RHEA-COMP:14480"/>
        <dbReference type="Rhea" id="RHEA-COMP:15993"/>
        <dbReference type="Rhea" id="RHEA-COMP:15994"/>
        <dbReference type="ChEBI" id="CHEBI:15378"/>
        <dbReference type="ChEBI" id="CHEBI:17319"/>
        <dbReference type="ChEBI" id="CHEBI:29947"/>
        <dbReference type="ChEBI" id="CHEBI:32722"/>
        <dbReference type="ChEBI" id="CHEBI:57618"/>
        <dbReference type="ChEBI" id="CHEBI:57844"/>
        <dbReference type="ChEBI" id="CHEBI:59789"/>
        <dbReference type="ChEBI" id="CHEBI:140311"/>
    </reaction>
</comment>
<dbReference type="eggNOG" id="COG1180">
    <property type="taxonomic scope" value="Bacteria"/>
</dbReference>
<proteinExistence type="inferred from homology"/>
<dbReference type="RefSeq" id="WP_013840537.1">
    <property type="nucleotide sequence ID" value="NC_015589.1"/>
</dbReference>
<dbReference type="HOGENOM" id="CLU_058969_0_0_9"/>
<dbReference type="EC" id="1.97.1.4" evidence="12"/>
<evidence type="ECO:0000256" key="7">
    <source>
        <dbReference type="ARBA" id="ARBA00023004"/>
    </source>
</evidence>
<dbReference type="SFLD" id="SFLDS00029">
    <property type="entry name" value="Radical_SAM"/>
    <property type="match status" value="1"/>
</dbReference>
<evidence type="ECO:0000259" key="11">
    <source>
        <dbReference type="PROSITE" id="PS51918"/>
    </source>
</evidence>
<keyword evidence="3" id="KW-0004">4Fe-4S</keyword>
<feature type="domain" description="4Fe-4S ferredoxin-type" evidence="10">
    <location>
        <begin position="55"/>
        <end position="86"/>
    </location>
</feature>
<evidence type="ECO:0000256" key="6">
    <source>
        <dbReference type="ARBA" id="ARBA00023002"/>
    </source>
</evidence>
<evidence type="ECO:0000256" key="9">
    <source>
        <dbReference type="ARBA" id="ARBA00047365"/>
    </source>
</evidence>
<dbReference type="InterPro" id="IPR001989">
    <property type="entry name" value="Radical_activat_CS"/>
</dbReference>
<comment type="cofactor">
    <cofactor evidence="1">
        <name>[4Fe-4S] cluster</name>
        <dbReference type="ChEBI" id="CHEBI:49883"/>
    </cofactor>
</comment>
<dbReference type="GO" id="GO:0043365">
    <property type="term" value="F:[formate-C-acetyltransferase]-activating enzyme activity"/>
    <property type="evidence" value="ECO:0007669"/>
    <property type="project" value="UniProtKB-EC"/>
</dbReference>
<dbReference type="SUPFAM" id="SSF54862">
    <property type="entry name" value="4Fe-4S ferredoxins"/>
    <property type="match status" value="1"/>
</dbReference>
<dbReference type="EMBL" id="CP002780">
    <property type="protein sequence ID" value="AEG58762.1"/>
    <property type="molecule type" value="Genomic_DNA"/>
</dbReference>
<dbReference type="KEGG" id="dru:Desru_0476"/>
<dbReference type="GO" id="GO:0051539">
    <property type="term" value="F:4 iron, 4 sulfur cluster binding"/>
    <property type="evidence" value="ECO:0007669"/>
    <property type="project" value="UniProtKB-KW"/>
</dbReference>
<evidence type="ECO:0000313" key="13">
    <source>
        <dbReference type="Proteomes" id="UP000009234"/>
    </source>
</evidence>
<accession>F6DRK8</accession>
<dbReference type="SFLD" id="SFLDG01118">
    <property type="entry name" value="activating_enzymes__group_2"/>
    <property type="match status" value="1"/>
</dbReference>
<reference evidence="12 13" key="2">
    <citation type="journal article" date="2012" name="Stand. Genomic Sci.">
        <title>Complete genome sequence of the sulfate-reducing firmicute Desulfotomaculum ruminis type strain (DL(T)).</title>
        <authorList>
            <person name="Spring S."/>
            <person name="Visser M."/>
            <person name="Lu M."/>
            <person name="Copeland A."/>
            <person name="Lapidus A."/>
            <person name="Lucas S."/>
            <person name="Cheng J.F."/>
            <person name="Han C."/>
            <person name="Tapia R."/>
            <person name="Goodwin L.A."/>
            <person name="Pitluck S."/>
            <person name="Ivanova N."/>
            <person name="Land M."/>
            <person name="Hauser L."/>
            <person name="Larimer F."/>
            <person name="Rohde M."/>
            <person name="Goker M."/>
            <person name="Detter J.C."/>
            <person name="Kyrpides N.C."/>
            <person name="Woyke T."/>
            <person name="Schaap P.J."/>
            <person name="Plugge C.M."/>
            <person name="Muyzer G."/>
            <person name="Kuever J."/>
            <person name="Pereira I.A."/>
            <person name="Parshina S.N."/>
            <person name="Bernier-Latmani R."/>
            <person name="Stams A.J."/>
            <person name="Klenk H.P."/>
        </authorList>
    </citation>
    <scope>NUCLEOTIDE SEQUENCE [LARGE SCALE GENOMIC DNA]</scope>
    <source>
        <strain evidence="13">ATCC 23193 / DSM 2154 / NCIB 8452 / DL</strain>
    </source>
</reference>
<dbReference type="InterPro" id="IPR017900">
    <property type="entry name" value="4Fe4S_Fe_S_CS"/>
</dbReference>
<dbReference type="GO" id="GO:0046872">
    <property type="term" value="F:metal ion binding"/>
    <property type="evidence" value="ECO:0007669"/>
    <property type="project" value="UniProtKB-KW"/>
</dbReference>
<evidence type="ECO:0000259" key="10">
    <source>
        <dbReference type="PROSITE" id="PS51379"/>
    </source>
</evidence>